<dbReference type="RefSeq" id="WP_371752924.1">
    <property type="nucleotide sequence ID" value="NZ_JAYJLD010000004.1"/>
</dbReference>
<keyword evidence="1 2" id="KW-0732">Signal</keyword>
<name>A0ABU5ZF06_9BACL</name>
<dbReference type="EMBL" id="JAYJLD010000004">
    <property type="protein sequence ID" value="MEB3100807.1"/>
    <property type="molecule type" value="Genomic_DNA"/>
</dbReference>
<proteinExistence type="predicted"/>
<organism evidence="4 5">
    <name type="scientific">Ferviditalea candida</name>
    <dbReference type="NCBI Taxonomy" id="3108399"/>
    <lineage>
        <taxon>Bacteria</taxon>
        <taxon>Bacillati</taxon>
        <taxon>Bacillota</taxon>
        <taxon>Bacilli</taxon>
        <taxon>Bacillales</taxon>
        <taxon>Paenibacillaceae</taxon>
        <taxon>Ferviditalea</taxon>
    </lineage>
</organism>
<dbReference type="Gene3D" id="3.10.350.10">
    <property type="entry name" value="LysM domain"/>
    <property type="match status" value="1"/>
</dbReference>
<dbReference type="InterPro" id="IPR036779">
    <property type="entry name" value="LysM_dom_sf"/>
</dbReference>
<dbReference type="Pfam" id="PF01476">
    <property type="entry name" value="LysM"/>
    <property type="match status" value="1"/>
</dbReference>
<evidence type="ECO:0000256" key="2">
    <source>
        <dbReference type="SAM" id="SignalP"/>
    </source>
</evidence>
<dbReference type="PROSITE" id="PS51257">
    <property type="entry name" value="PROKAR_LIPOPROTEIN"/>
    <property type="match status" value="1"/>
</dbReference>
<dbReference type="SUPFAM" id="SSF54106">
    <property type="entry name" value="LysM domain"/>
    <property type="match status" value="1"/>
</dbReference>
<comment type="caution">
    <text evidence="4">The sequence shown here is derived from an EMBL/GenBank/DDBJ whole genome shotgun (WGS) entry which is preliminary data.</text>
</comment>
<dbReference type="CDD" id="cd14667">
    <property type="entry name" value="3D_containing_proteins"/>
    <property type="match status" value="1"/>
</dbReference>
<dbReference type="PROSITE" id="PS51782">
    <property type="entry name" value="LYSM"/>
    <property type="match status" value="1"/>
</dbReference>
<sequence>MRNKLVLTVCLTLVAASCLSFPAYARFIVDDHIYYCKPINSSGPSKSNVSFVEQAKLQLTEAQSSHPEQRYTVAAGDTLYRIAMNYGTTVDQLMSANGIDDPRLLQVGQILRLPSGKRETPVQTASQEQQRNFLKVIHATLTAYTAGVESTGKTPSHPEYGITFSGTRAREGRTIAVDPSIIPLGSTVYIEGIGIRRAEDTGSAIKGARVDVFMNDVKQALRFGVKKNAKVYVLSVPDKRTAS</sequence>
<keyword evidence="5" id="KW-1185">Reference proteome</keyword>
<accession>A0ABU5ZF06</accession>
<dbReference type="SMART" id="SM00257">
    <property type="entry name" value="LysM"/>
    <property type="match status" value="1"/>
</dbReference>
<gene>
    <name evidence="4" type="ORF">VF724_03945</name>
</gene>
<evidence type="ECO:0000259" key="3">
    <source>
        <dbReference type="PROSITE" id="PS51782"/>
    </source>
</evidence>
<dbReference type="PANTHER" id="PTHR39160:SF4">
    <property type="entry name" value="RESUSCITATION-PROMOTING FACTOR RPFB"/>
    <property type="match status" value="1"/>
</dbReference>
<feature type="domain" description="LysM" evidence="3">
    <location>
        <begin position="69"/>
        <end position="113"/>
    </location>
</feature>
<feature type="chain" id="PRO_5046630221" evidence="2">
    <location>
        <begin position="26"/>
        <end position="243"/>
    </location>
</feature>
<dbReference type="CDD" id="cd00118">
    <property type="entry name" value="LysM"/>
    <property type="match status" value="1"/>
</dbReference>
<evidence type="ECO:0000313" key="5">
    <source>
        <dbReference type="Proteomes" id="UP001310386"/>
    </source>
</evidence>
<reference evidence="4" key="1">
    <citation type="submission" date="2023-12" db="EMBL/GenBank/DDBJ databases">
        <title>Fervidustalea candida gen. nov., sp. nov., a novel member of the family Paenibacillaceae isolated from a geothermal area.</title>
        <authorList>
            <person name="Li W.-J."/>
            <person name="Jiao J.-Y."/>
            <person name="Chen Y."/>
        </authorList>
    </citation>
    <scope>NUCLEOTIDE SEQUENCE</scope>
    <source>
        <strain evidence="4">SYSU GA230002</strain>
    </source>
</reference>
<evidence type="ECO:0000256" key="1">
    <source>
        <dbReference type="ARBA" id="ARBA00022729"/>
    </source>
</evidence>
<dbReference type="InterPro" id="IPR036908">
    <property type="entry name" value="RlpA-like_sf"/>
</dbReference>
<dbReference type="PANTHER" id="PTHR39160">
    <property type="entry name" value="CELL WALL-BINDING PROTEIN YOCH"/>
    <property type="match status" value="1"/>
</dbReference>
<dbReference type="InterPro" id="IPR010611">
    <property type="entry name" value="3D_dom"/>
</dbReference>
<protein>
    <submittedName>
        <fullName evidence="4">3D domain-containing protein</fullName>
    </submittedName>
</protein>
<dbReference type="Gene3D" id="2.40.40.10">
    <property type="entry name" value="RlpA-like domain"/>
    <property type="match status" value="1"/>
</dbReference>
<dbReference type="InterPro" id="IPR051933">
    <property type="entry name" value="Resuscitation_pf_RpfB"/>
</dbReference>
<dbReference type="Pfam" id="PF06725">
    <property type="entry name" value="3D"/>
    <property type="match status" value="1"/>
</dbReference>
<feature type="signal peptide" evidence="2">
    <location>
        <begin position="1"/>
        <end position="25"/>
    </location>
</feature>
<dbReference type="InterPro" id="IPR018392">
    <property type="entry name" value="LysM"/>
</dbReference>
<evidence type="ECO:0000313" key="4">
    <source>
        <dbReference type="EMBL" id="MEB3100807.1"/>
    </source>
</evidence>
<dbReference type="Proteomes" id="UP001310386">
    <property type="component" value="Unassembled WGS sequence"/>
</dbReference>
<dbReference type="InterPro" id="IPR059180">
    <property type="entry name" value="3D_YorM"/>
</dbReference>
<dbReference type="SUPFAM" id="SSF50685">
    <property type="entry name" value="Barwin-like endoglucanases"/>
    <property type="match status" value="1"/>
</dbReference>